<dbReference type="Proteomes" id="UP001143856">
    <property type="component" value="Unassembled WGS sequence"/>
</dbReference>
<gene>
    <name evidence="1" type="ORF">NUW58_g7637</name>
</gene>
<comment type="caution">
    <text evidence="1">The sequence shown here is derived from an EMBL/GenBank/DDBJ whole genome shotgun (WGS) entry which is preliminary data.</text>
</comment>
<evidence type="ECO:0000313" key="1">
    <source>
        <dbReference type="EMBL" id="KAJ2977993.1"/>
    </source>
</evidence>
<keyword evidence="2" id="KW-1185">Reference proteome</keyword>
<accession>A0ACC1NGQ9</accession>
<dbReference type="EMBL" id="JAPDGR010002041">
    <property type="protein sequence ID" value="KAJ2977993.1"/>
    <property type="molecule type" value="Genomic_DNA"/>
</dbReference>
<sequence>MFDTVSSSTNERPVSLADEHCRQDAACTLSSMTDRLANYRWSLEIFARDNPAATPTVSWPCSYDSAVKDVTKSAGVKVLLFRYVSYLQNSLRNKERGHVTEEIIQNAMRIYKYWNITHGAFFRTLIRNYESVPVRIKSWFPCIHIPWHLGALMLADLIDLVDHNMLGVEETSQNRLGVGLAAKIRKSSAVELSDLAKVTTPHEIDNIPKEQLPGYHFAVNKGSILTEPWTMLLIRAFTKAAVFHLSAAEELRRQEWTPLGQGSEEYKESLTRCDACIKALYFLGRKSEMARSLSKVLAEGLQSQEEHISEQAFRPAFLSPNSIEC</sequence>
<reference evidence="1" key="1">
    <citation type="submission" date="2022-10" db="EMBL/GenBank/DDBJ databases">
        <title>Genome Sequence of Xylaria curta.</title>
        <authorList>
            <person name="Buettner E."/>
        </authorList>
    </citation>
    <scope>NUCLEOTIDE SEQUENCE</scope>
    <source>
        <strain evidence="1">Babe10</strain>
    </source>
</reference>
<protein>
    <submittedName>
        <fullName evidence="1">Uncharacterized protein</fullName>
    </submittedName>
</protein>
<organism evidence="1 2">
    <name type="scientific">Xylaria curta</name>
    <dbReference type="NCBI Taxonomy" id="42375"/>
    <lineage>
        <taxon>Eukaryota</taxon>
        <taxon>Fungi</taxon>
        <taxon>Dikarya</taxon>
        <taxon>Ascomycota</taxon>
        <taxon>Pezizomycotina</taxon>
        <taxon>Sordariomycetes</taxon>
        <taxon>Xylariomycetidae</taxon>
        <taxon>Xylariales</taxon>
        <taxon>Xylariaceae</taxon>
        <taxon>Xylaria</taxon>
    </lineage>
</organism>
<proteinExistence type="predicted"/>
<evidence type="ECO:0000313" key="2">
    <source>
        <dbReference type="Proteomes" id="UP001143856"/>
    </source>
</evidence>
<name>A0ACC1NGQ9_9PEZI</name>